<reference evidence="1 2" key="2">
    <citation type="journal article" date="2013" name="Genome Announc.">
        <title>Genome Sequence of Growth-Improving Paenibacillus mucilaginosus Strain KNP414.</title>
        <authorList>
            <person name="Lu J.J."/>
            <person name="Wang J.F."/>
            <person name="Hu X.F."/>
        </authorList>
    </citation>
    <scope>NUCLEOTIDE SEQUENCE [LARGE SCALE GENOMIC DNA]</scope>
    <source>
        <strain evidence="1 2">KNP414</strain>
    </source>
</reference>
<dbReference type="HOGENOM" id="CLU_1633764_0_0_9"/>
<evidence type="ECO:0000313" key="2">
    <source>
        <dbReference type="Proteomes" id="UP000006620"/>
    </source>
</evidence>
<dbReference type="RefSeq" id="WP_013921014.1">
    <property type="nucleotide sequence ID" value="NC_015690.1"/>
</dbReference>
<organism evidence="1 2">
    <name type="scientific">Paenibacillus mucilaginosus (strain KNP414)</name>
    <dbReference type="NCBI Taxonomy" id="1036673"/>
    <lineage>
        <taxon>Bacteria</taxon>
        <taxon>Bacillati</taxon>
        <taxon>Bacillota</taxon>
        <taxon>Bacilli</taxon>
        <taxon>Bacillales</taxon>
        <taxon>Paenibacillaceae</taxon>
        <taxon>Paenibacillus</taxon>
    </lineage>
</organism>
<dbReference type="EMBL" id="CP002869">
    <property type="protein sequence ID" value="AEI45873.1"/>
    <property type="molecule type" value="Genomic_DNA"/>
</dbReference>
<dbReference type="AlphaFoldDB" id="F8FPQ6"/>
<proteinExistence type="predicted"/>
<reference evidence="2" key="1">
    <citation type="submission" date="2011-06" db="EMBL/GenBank/DDBJ databases">
        <title>Complete genome sequence of Paenibacillus mucilaginosus KNP414.</title>
        <authorList>
            <person name="Wang J."/>
            <person name="Hu S."/>
            <person name="Hu X."/>
            <person name="Zhang B."/>
            <person name="Dong D."/>
            <person name="Zhang S."/>
            <person name="Zhao K."/>
            <person name="Wu D."/>
        </authorList>
    </citation>
    <scope>NUCLEOTIDE SEQUENCE [LARGE SCALE GENOMIC DNA]</scope>
    <source>
        <strain evidence="2">KNP414</strain>
    </source>
</reference>
<sequence>MRKPRELVYRSSRYGFTLRLPAWWRSFCVVSRSKRDRETEYEAHFQFKYKGKIYDDIFTLLVYRMTRRQWKARGYDESPLIFVAEHDGRIFAALTPGELPHAFYDPKTDDYNYKKYGSAISLLKRMVNSDVPRILKSVRFARGSVTMKSVPYRSRKVWPVRCRRRRK</sequence>
<accession>F8FPQ6</accession>
<protein>
    <submittedName>
        <fullName evidence="1">Uncharacterized protein</fullName>
    </submittedName>
</protein>
<name>F8FPQ6_PAEMK</name>
<gene>
    <name evidence="1" type="ordered locus">KNP414_07366</name>
</gene>
<evidence type="ECO:0000313" key="1">
    <source>
        <dbReference type="EMBL" id="AEI45873.1"/>
    </source>
</evidence>
<dbReference type="PATRIC" id="fig|1036673.3.peg.6875"/>
<dbReference type="KEGG" id="pms:KNP414_07366"/>
<dbReference type="Proteomes" id="UP000006620">
    <property type="component" value="Chromosome"/>
</dbReference>